<evidence type="ECO:0000313" key="2">
    <source>
        <dbReference type="Proteomes" id="UP000011723"/>
    </source>
</evidence>
<dbReference type="GO" id="GO:0004497">
    <property type="term" value="F:monooxygenase activity"/>
    <property type="evidence" value="ECO:0007669"/>
    <property type="project" value="UniProtKB-KW"/>
</dbReference>
<keyword evidence="1" id="KW-0503">Monooxygenase</keyword>
<dbReference type="InterPro" id="IPR011008">
    <property type="entry name" value="Dimeric_a/b-barrel"/>
</dbReference>
<dbReference type="Gene3D" id="3.30.70.100">
    <property type="match status" value="1"/>
</dbReference>
<dbReference type="OrthoDB" id="1440627at2"/>
<keyword evidence="2" id="KW-1185">Reference proteome</keyword>
<gene>
    <name evidence="1" type="ORF">A605_01770</name>
</gene>
<dbReference type="InterPro" id="IPR014910">
    <property type="entry name" value="YdhR"/>
</dbReference>
<dbReference type="NCBIfam" id="NF008333">
    <property type="entry name" value="PRK11118.1"/>
    <property type="match status" value="1"/>
</dbReference>
<organism evidence="1 2">
    <name type="scientific">Corynebacterium halotolerans YIM 70093 = DSM 44683</name>
    <dbReference type="NCBI Taxonomy" id="1121362"/>
    <lineage>
        <taxon>Bacteria</taxon>
        <taxon>Bacillati</taxon>
        <taxon>Actinomycetota</taxon>
        <taxon>Actinomycetes</taxon>
        <taxon>Mycobacteriales</taxon>
        <taxon>Corynebacteriaceae</taxon>
        <taxon>Corynebacterium</taxon>
    </lineage>
</organism>
<dbReference type="PATRIC" id="fig|1121362.3.peg.349"/>
<dbReference type="eggNOG" id="ENOG5032SAI">
    <property type="taxonomic scope" value="Bacteria"/>
</dbReference>
<dbReference type="AlphaFoldDB" id="M1NIW1"/>
<dbReference type="SUPFAM" id="SSF54909">
    <property type="entry name" value="Dimeric alpha+beta barrel"/>
    <property type="match status" value="1"/>
</dbReference>
<dbReference type="RefSeq" id="WP_015399792.1">
    <property type="nucleotide sequence ID" value="NC_020302.1"/>
</dbReference>
<dbReference type="STRING" id="1121362.A605_01770"/>
<dbReference type="PANTHER" id="PTHR39169">
    <property type="match status" value="1"/>
</dbReference>
<protein>
    <submittedName>
        <fullName evidence="1">Putative monooxygenase</fullName>
    </submittedName>
</protein>
<dbReference type="Pfam" id="PF08803">
    <property type="entry name" value="ydhR"/>
    <property type="match status" value="1"/>
</dbReference>
<name>M1NIW1_9CORY</name>
<dbReference type="Proteomes" id="UP000011723">
    <property type="component" value="Chromosome"/>
</dbReference>
<reference evidence="1 2" key="1">
    <citation type="journal article" date="2012" name="Stand. Genomic Sci.">
        <title>Genome sequence of the halotolerant bacterium Corynebacterium halotolerans type strain YIM 70093(T) (= DSM 44683(T)).</title>
        <authorList>
            <person name="Ruckert C."/>
            <person name="Albersmeier A."/>
            <person name="Al-Dilaimi A."/>
            <person name="Niehaus K."/>
            <person name="Szczepanowski R."/>
            <person name="Kalinowski J."/>
        </authorList>
    </citation>
    <scope>NUCLEOTIDE SEQUENCE [LARGE SCALE GENOMIC DNA]</scope>
    <source>
        <strain evidence="1">YIM 70093</strain>
    </source>
</reference>
<proteinExistence type="predicted"/>
<dbReference type="KEGG" id="chn:A605_01770"/>
<sequence length="102" mass="11031">MAQLLFFEFPFTGPFGAEAETAYAGLATDIAGENGLIWKVWTEAPERGVAGGVYLFEDAESAAAYVDKHTGRLAGFGITDITAKSYEVNEKLSLTDHAVLRR</sequence>
<dbReference type="HOGENOM" id="CLU_179942_0_0_11"/>
<accession>M1NIW1</accession>
<evidence type="ECO:0000313" key="1">
    <source>
        <dbReference type="EMBL" id="AGF71368.1"/>
    </source>
</evidence>
<dbReference type="EMBL" id="CP003697">
    <property type="protein sequence ID" value="AGF71368.1"/>
    <property type="molecule type" value="Genomic_DNA"/>
</dbReference>
<dbReference type="PANTHER" id="PTHR39169:SF1">
    <property type="entry name" value="MONOOXYGENASE YDHR-RELATED"/>
    <property type="match status" value="1"/>
</dbReference>
<keyword evidence="1" id="KW-0560">Oxidoreductase</keyword>